<dbReference type="Pfam" id="PF00905">
    <property type="entry name" value="Transpeptidase"/>
    <property type="match status" value="1"/>
</dbReference>
<keyword evidence="1" id="KW-0472">Membrane</keyword>
<organism evidence="4 5">
    <name type="scientific">Anaeromonas frigoriresistens</name>
    <dbReference type="NCBI Taxonomy" id="2683708"/>
    <lineage>
        <taxon>Bacteria</taxon>
        <taxon>Bacillati</taxon>
        <taxon>Bacillota</taxon>
        <taxon>Tissierellia</taxon>
        <taxon>Tissierellales</taxon>
        <taxon>Thermohalobacteraceae</taxon>
        <taxon>Anaeromonas</taxon>
    </lineage>
</organism>
<feature type="transmembrane region" description="Helical" evidence="1">
    <location>
        <begin position="12"/>
        <end position="31"/>
    </location>
</feature>
<dbReference type="EMBL" id="WSFT01000014">
    <property type="protein sequence ID" value="MBS4537247.1"/>
    <property type="molecule type" value="Genomic_DNA"/>
</dbReference>
<dbReference type="GO" id="GO:0005886">
    <property type="term" value="C:plasma membrane"/>
    <property type="evidence" value="ECO:0007669"/>
    <property type="project" value="TreeGrafter"/>
</dbReference>
<evidence type="ECO:0000259" key="2">
    <source>
        <dbReference type="Pfam" id="PF00905"/>
    </source>
</evidence>
<keyword evidence="1" id="KW-1133">Transmembrane helix</keyword>
<dbReference type="InterPro" id="IPR012338">
    <property type="entry name" value="Beta-lactam/transpept-like"/>
</dbReference>
<evidence type="ECO:0000313" key="5">
    <source>
        <dbReference type="Proteomes" id="UP000724672"/>
    </source>
</evidence>
<keyword evidence="5" id="KW-1185">Reference proteome</keyword>
<dbReference type="SUPFAM" id="SSF56601">
    <property type="entry name" value="beta-lactamase/transpeptidase-like"/>
    <property type="match status" value="1"/>
</dbReference>
<evidence type="ECO:0000313" key="4">
    <source>
        <dbReference type="EMBL" id="MBS4537247.1"/>
    </source>
</evidence>
<keyword evidence="1" id="KW-0812">Transmembrane</keyword>
<dbReference type="PANTHER" id="PTHR30627:SF24">
    <property type="entry name" value="PENICILLIN-BINDING PROTEIN 4B"/>
    <property type="match status" value="1"/>
</dbReference>
<dbReference type="InterPro" id="IPR054120">
    <property type="entry name" value="PBPA_dimer"/>
</dbReference>
<dbReference type="PANTHER" id="PTHR30627">
    <property type="entry name" value="PEPTIDOGLYCAN D,D-TRANSPEPTIDASE"/>
    <property type="match status" value="1"/>
</dbReference>
<reference evidence="4" key="1">
    <citation type="submission" date="2019-12" db="EMBL/GenBank/DDBJ databases">
        <title>Clostridiaceae gen. nov. sp. nov., isolated from sediment in Xinjiang, China.</title>
        <authorList>
            <person name="Zhang R."/>
        </authorList>
    </citation>
    <scope>NUCLEOTIDE SEQUENCE</scope>
    <source>
        <strain evidence="4">D2Q-11</strain>
    </source>
</reference>
<evidence type="ECO:0000259" key="3">
    <source>
        <dbReference type="Pfam" id="PF21922"/>
    </source>
</evidence>
<dbReference type="InterPro" id="IPR050515">
    <property type="entry name" value="Beta-lactam/transpept"/>
</dbReference>
<dbReference type="InterPro" id="IPR036138">
    <property type="entry name" value="PBP_dimer_sf"/>
</dbReference>
<dbReference type="GO" id="GO:0008658">
    <property type="term" value="F:penicillin binding"/>
    <property type="evidence" value="ECO:0007669"/>
    <property type="project" value="InterPro"/>
</dbReference>
<proteinExistence type="predicted"/>
<dbReference type="Gene3D" id="3.90.1310.10">
    <property type="entry name" value="Penicillin-binding protein 2a (Domain 2)"/>
    <property type="match status" value="1"/>
</dbReference>
<dbReference type="Gene3D" id="3.40.710.10">
    <property type="entry name" value="DD-peptidase/beta-lactamase superfamily"/>
    <property type="match status" value="1"/>
</dbReference>
<dbReference type="Pfam" id="PF21922">
    <property type="entry name" value="PBP_dimer_2"/>
    <property type="match status" value="1"/>
</dbReference>
<sequence>MNTEQKRIIRVLFLLSIMFISLIVYLTYFQIFQAEKVKTSSYNKRPLGNEYVLRGSIYDRNETVLSYSTKADDQKQIRHYEYDNLYSHIIGYYDERYGTSGLEKSFNSTLTQSNIIDDVRNVFFEILDAFKVNEDKIPIKKESEGNSLILTIDHDLQKYSRKQLGNKKGSVVAINPQTGDILTMVNSPDFNPNNLRDSWENISTSENKPLINRSTEGLYTPGSIYKLITTTGALETPGVTTKFNCEGKINIGGYPLTDHRAHGEVDLSEALQESCNISFGQIGAQLGEEGLKDISQKFMFNTNIPFDINTKQSKFPTDGMDKAELGATGIGQGELLVTPLNMALMTSAIANNGRMMTPNLVQKVINTNGTVLKKSEPKVLSTVTTPEIANNITEMMTEVVNSGTGTNAQIKGIKVAGKTGTAQNPGEDHAWFVAFAPADNPRIAIAVLLENSGGTGGSNAAPLARNIMIEALNKYK</sequence>
<name>A0A942Z664_9FIRM</name>
<dbReference type="Proteomes" id="UP000724672">
    <property type="component" value="Unassembled WGS sequence"/>
</dbReference>
<dbReference type="SUPFAM" id="SSF56519">
    <property type="entry name" value="Penicillin binding protein dimerisation domain"/>
    <property type="match status" value="1"/>
</dbReference>
<accession>A0A942Z664</accession>
<dbReference type="GO" id="GO:0071555">
    <property type="term" value="P:cell wall organization"/>
    <property type="evidence" value="ECO:0007669"/>
    <property type="project" value="TreeGrafter"/>
</dbReference>
<dbReference type="RefSeq" id="WP_203365179.1">
    <property type="nucleotide sequence ID" value="NZ_WSFT01000014.1"/>
</dbReference>
<evidence type="ECO:0000256" key="1">
    <source>
        <dbReference type="SAM" id="Phobius"/>
    </source>
</evidence>
<protein>
    <submittedName>
        <fullName evidence="4">Peptidoglycan glycosyltransferase</fullName>
    </submittedName>
</protein>
<dbReference type="InterPro" id="IPR001460">
    <property type="entry name" value="PCN-bd_Tpept"/>
</dbReference>
<feature type="domain" description="Penicillin binding protein A dimerisation" evidence="3">
    <location>
        <begin position="54"/>
        <end position="113"/>
    </location>
</feature>
<gene>
    <name evidence="4" type="ORF">GOQ27_02175</name>
</gene>
<dbReference type="AlphaFoldDB" id="A0A942Z664"/>
<dbReference type="GO" id="GO:0071972">
    <property type="term" value="F:peptidoglycan L,D-transpeptidase activity"/>
    <property type="evidence" value="ECO:0007669"/>
    <property type="project" value="TreeGrafter"/>
</dbReference>
<comment type="caution">
    <text evidence="4">The sequence shown here is derived from an EMBL/GenBank/DDBJ whole genome shotgun (WGS) entry which is preliminary data.</text>
</comment>
<feature type="domain" description="Penicillin-binding protein transpeptidase" evidence="2">
    <location>
        <begin position="169"/>
        <end position="468"/>
    </location>
</feature>